<dbReference type="Proteomes" id="UP000190827">
    <property type="component" value="Unassembled WGS sequence"/>
</dbReference>
<dbReference type="GO" id="GO:0003677">
    <property type="term" value="F:DNA binding"/>
    <property type="evidence" value="ECO:0007669"/>
    <property type="project" value="UniProtKB-KW"/>
</dbReference>
<dbReference type="RefSeq" id="WP_167374524.1">
    <property type="nucleotide sequence ID" value="NZ_FUZO01000001.1"/>
</dbReference>
<name>A0ABY1LJN4_9MICO</name>
<reference evidence="2 3" key="1">
    <citation type="submission" date="2017-02" db="EMBL/GenBank/DDBJ databases">
        <authorList>
            <person name="Varghese N."/>
            <person name="Submissions S."/>
        </authorList>
    </citation>
    <scope>NUCLEOTIDE SEQUENCE [LARGE SCALE GENOMIC DNA]</scope>
    <source>
        <strain evidence="2 3">VKM Ac-1787</strain>
    </source>
</reference>
<dbReference type="InterPro" id="IPR000551">
    <property type="entry name" value="MerR-type_HTH_dom"/>
</dbReference>
<keyword evidence="2" id="KW-0238">DNA-binding</keyword>
<dbReference type="PROSITE" id="PS50937">
    <property type="entry name" value="HTH_MERR_2"/>
    <property type="match status" value="1"/>
</dbReference>
<dbReference type="SMART" id="SM00422">
    <property type="entry name" value="HTH_MERR"/>
    <property type="match status" value="1"/>
</dbReference>
<dbReference type="SUPFAM" id="SSF46955">
    <property type="entry name" value="Putative DNA-binding domain"/>
    <property type="match status" value="1"/>
</dbReference>
<proteinExistence type="predicted"/>
<dbReference type="EMBL" id="FUZO01000001">
    <property type="protein sequence ID" value="SKC50223.1"/>
    <property type="molecule type" value="Genomic_DNA"/>
</dbReference>
<gene>
    <name evidence="2" type="ORF">SAMN06295973_1457</name>
</gene>
<protein>
    <submittedName>
        <fullName evidence="2">DNA-binding transcriptional regulator, MerR family</fullName>
    </submittedName>
</protein>
<dbReference type="Gene3D" id="1.10.1660.10">
    <property type="match status" value="1"/>
</dbReference>
<accession>A0ABY1LJN4</accession>
<organism evidence="2 3">
    <name type="scientific">Plantibacter cousiniae</name>
    <name type="common">nom. nud.</name>
    <dbReference type="NCBI Taxonomy" id="199709"/>
    <lineage>
        <taxon>Bacteria</taxon>
        <taxon>Bacillati</taxon>
        <taxon>Actinomycetota</taxon>
        <taxon>Actinomycetes</taxon>
        <taxon>Micrococcales</taxon>
        <taxon>Microbacteriaceae</taxon>
        <taxon>Plantibacter</taxon>
    </lineage>
</organism>
<evidence type="ECO:0000313" key="2">
    <source>
        <dbReference type="EMBL" id="SKC50223.1"/>
    </source>
</evidence>
<sequence>MRIAELAERTGVPATRLRSYEEEGLLAPVRASQAPDEYEPSAIDHVVTVDNLFDAGLTTRLVRVVLDLDDARTARAVPDCSRATAESLHAQIASIDARIDCLRQSRETVRSYLRQSSHADLVDERPVPAA</sequence>
<dbReference type="Pfam" id="PF13411">
    <property type="entry name" value="MerR_1"/>
    <property type="match status" value="1"/>
</dbReference>
<dbReference type="InterPro" id="IPR009061">
    <property type="entry name" value="DNA-bd_dom_put_sf"/>
</dbReference>
<keyword evidence="3" id="KW-1185">Reference proteome</keyword>
<feature type="domain" description="HTH merR-type" evidence="1">
    <location>
        <begin position="1"/>
        <end position="30"/>
    </location>
</feature>
<comment type="caution">
    <text evidence="2">The sequence shown here is derived from an EMBL/GenBank/DDBJ whole genome shotgun (WGS) entry which is preliminary data.</text>
</comment>
<evidence type="ECO:0000313" key="3">
    <source>
        <dbReference type="Proteomes" id="UP000190827"/>
    </source>
</evidence>
<evidence type="ECO:0000259" key="1">
    <source>
        <dbReference type="PROSITE" id="PS50937"/>
    </source>
</evidence>